<dbReference type="InterPro" id="IPR049892">
    <property type="entry name" value="AA9"/>
</dbReference>
<evidence type="ECO:0000256" key="7">
    <source>
        <dbReference type="ARBA" id="ARBA00023002"/>
    </source>
</evidence>
<evidence type="ECO:0000313" key="17">
    <source>
        <dbReference type="EMBL" id="KAF2193412.1"/>
    </source>
</evidence>
<evidence type="ECO:0000256" key="10">
    <source>
        <dbReference type="ARBA" id="ARBA00023157"/>
    </source>
</evidence>
<keyword evidence="12" id="KW-0624">Polysaccharide degradation</keyword>
<dbReference type="EC" id="1.14.99.56" evidence="15"/>
<reference evidence="17" key="1">
    <citation type="journal article" date="2020" name="Stud. Mycol.">
        <title>101 Dothideomycetes genomes: a test case for predicting lifestyles and emergence of pathogens.</title>
        <authorList>
            <person name="Haridas S."/>
            <person name="Albert R."/>
            <person name="Binder M."/>
            <person name="Bloem J."/>
            <person name="Labutti K."/>
            <person name="Salamov A."/>
            <person name="Andreopoulos B."/>
            <person name="Baker S."/>
            <person name="Barry K."/>
            <person name="Bills G."/>
            <person name="Bluhm B."/>
            <person name="Cannon C."/>
            <person name="Castanera R."/>
            <person name="Culley D."/>
            <person name="Daum C."/>
            <person name="Ezra D."/>
            <person name="Gonzalez J."/>
            <person name="Henrissat B."/>
            <person name="Kuo A."/>
            <person name="Liang C."/>
            <person name="Lipzen A."/>
            <person name="Lutzoni F."/>
            <person name="Magnuson J."/>
            <person name="Mondo S."/>
            <person name="Nolan M."/>
            <person name="Ohm R."/>
            <person name="Pangilinan J."/>
            <person name="Park H.-J."/>
            <person name="Ramirez L."/>
            <person name="Alfaro M."/>
            <person name="Sun H."/>
            <person name="Tritt A."/>
            <person name="Yoshinaga Y."/>
            <person name="Zwiers L.-H."/>
            <person name="Turgeon B."/>
            <person name="Goodwin S."/>
            <person name="Spatafora J."/>
            <person name="Crous P."/>
            <person name="Grigoriev I."/>
        </authorList>
    </citation>
    <scope>NUCLEOTIDE SEQUENCE</scope>
    <source>
        <strain evidence="17">CBS 207.26</strain>
    </source>
</reference>
<dbReference type="EMBL" id="ML994613">
    <property type="protein sequence ID" value="KAF2193412.1"/>
    <property type="molecule type" value="Genomic_DNA"/>
</dbReference>
<dbReference type="PANTHER" id="PTHR33353">
    <property type="entry name" value="PUTATIVE (AFU_ORTHOLOGUE AFUA_1G12560)-RELATED"/>
    <property type="match status" value="1"/>
</dbReference>
<sequence>MATVNNTETKEFQYIRDVAPLYGYPAIAKIYPQIGLDIYGPNITCGRLAHLSSNTTSTATVPAGSELGFRLMNGGRILHEGPSQAYMAKAPEAMELETFVGDEEDAKWFEIESLTALNDTWWKTTGLRDVTFTIPKATRSGKYLVRVEAFWPHASVESAQWYVNCAHMEVVGGGNGVPTKFAKFPETYEISDPGIWITENQNGYPAKDLSKYVAPDPSVWTG</sequence>
<keyword evidence="5" id="KW-0732">Signal</keyword>
<evidence type="ECO:0000256" key="9">
    <source>
        <dbReference type="ARBA" id="ARBA00023033"/>
    </source>
</evidence>
<comment type="subcellular location">
    <subcellularLocation>
        <location evidence="2">Secreted</location>
    </subcellularLocation>
</comment>
<keyword evidence="9 17" id="KW-0503">Monooxygenase</keyword>
<evidence type="ECO:0000256" key="13">
    <source>
        <dbReference type="ARBA" id="ARBA00044502"/>
    </source>
</evidence>
<dbReference type="Pfam" id="PF03443">
    <property type="entry name" value="AA9"/>
    <property type="match status" value="1"/>
</dbReference>
<dbReference type="GO" id="GO:0046872">
    <property type="term" value="F:metal ion binding"/>
    <property type="evidence" value="ECO:0007669"/>
    <property type="project" value="UniProtKB-KW"/>
</dbReference>
<evidence type="ECO:0000256" key="14">
    <source>
        <dbReference type="ARBA" id="ARBA00045077"/>
    </source>
</evidence>
<keyword evidence="3" id="KW-0964">Secreted</keyword>
<evidence type="ECO:0000256" key="3">
    <source>
        <dbReference type="ARBA" id="ARBA00022525"/>
    </source>
</evidence>
<comment type="catalytic activity">
    <reaction evidence="14">
        <text>[(1-&gt;4)-beta-D-glucosyl]n+m + reduced acceptor + O2 = 4-dehydro-beta-D-glucosyl-[(1-&gt;4)-beta-D-glucosyl]n-1 + [(1-&gt;4)-beta-D-glucosyl]m + acceptor + H2O.</text>
        <dbReference type="EC" id="1.14.99.56"/>
    </reaction>
</comment>
<evidence type="ECO:0000259" key="16">
    <source>
        <dbReference type="Pfam" id="PF03443"/>
    </source>
</evidence>
<gene>
    <name evidence="17" type="ORF">K469DRAFT_712161</name>
</gene>
<organism evidence="17 18">
    <name type="scientific">Zopfia rhizophila CBS 207.26</name>
    <dbReference type="NCBI Taxonomy" id="1314779"/>
    <lineage>
        <taxon>Eukaryota</taxon>
        <taxon>Fungi</taxon>
        <taxon>Dikarya</taxon>
        <taxon>Ascomycota</taxon>
        <taxon>Pezizomycotina</taxon>
        <taxon>Dothideomycetes</taxon>
        <taxon>Dothideomycetes incertae sedis</taxon>
        <taxon>Zopfiaceae</taxon>
        <taxon>Zopfia</taxon>
    </lineage>
</organism>
<evidence type="ECO:0000256" key="4">
    <source>
        <dbReference type="ARBA" id="ARBA00022723"/>
    </source>
</evidence>
<dbReference type="AlphaFoldDB" id="A0A6A6ER10"/>
<evidence type="ECO:0000256" key="15">
    <source>
        <dbReference type="ARBA" id="ARBA00047174"/>
    </source>
</evidence>
<feature type="domain" description="Auxiliary Activity family 9 catalytic" evidence="16">
    <location>
        <begin position="36"/>
        <end position="199"/>
    </location>
</feature>
<evidence type="ECO:0000256" key="6">
    <source>
        <dbReference type="ARBA" id="ARBA00023001"/>
    </source>
</evidence>
<keyword evidence="7" id="KW-0560">Oxidoreductase</keyword>
<dbReference type="InterPro" id="IPR005103">
    <property type="entry name" value="AA9_LPMO"/>
</dbReference>
<keyword evidence="10" id="KW-1015">Disulfide bond</keyword>
<keyword evidence="4" id="KW-0479">Metal-binding</keyword>
<evidence type="ECO:0000256" key="2">
    <source>
        <dbReference type="ARBA" id="ARBA00004613"/>
    </source>
</evidence>
<dbReference type="PANTHER" id="PTHR33353:SF10">
    <property type="entry name" value="ENDO-BETA-1,4-GLUCANASE D"/>
    <property type="match status" value="1"/>
</dbReference>
<keyword evidence="18" id="KW-1185">Reference proteome</keyword>
<accession>A0A6A6ER10</accession>
<keyword evidence="6" id="KW-0136">Cellulose degradation</keyword>
<protein>
    <recommendedName>
        <fullName evidence="15">lytic cellulose monooxygenase (C4-dehydrogenating)</fullName>
        <ecNumber evidence="15">1.14.99.56</ecNumber>
    </recommendedName>
</protein>
<dbReference type="GO" id="GO:0030245">
    <property type="term" value="P:cellulose catabolic process"/>
    <property type="evidence" value="ECO:0007669"/>
    <property type="project" value="UniProtKB-KW"/>
</dbReference>
<dbReference type="OrthoDB" id="6038816at2759"/>
<dbReference type="Gene3D" id="2.70.50.70">
    <property type="match status" value="1"/>
</dbReference>
<dbReference type="Proteomes" id="UP000800200">
    <property type="component" value="Unassembled WGS sequence"/>
</dbReference>
<dbReference type="GO" id="GO:0005576">
    <property type="term" value="C:extracellular region"/>
    <property type="evidence" value="ECO:0007669"/>
    <property type="project" value="UniProtKB-SubCell"/>
</dbReference>
<comment type="similarity">
    <text evidence="13">Belongs to the polysaccharide monooxygenase AA9 family.</text>
</comment>
<evidence type="ECO:0000256" key="11">
    <source>
        <dbReference type="ARBA" id="ARBA00023277"/>
    </source>
</evidence>
<evidence type="ECO:0000256" key="12">
    <source>
        <dbReference type="ARBA" id="ARBA00023326"/>
    </source>
</evidence>
<comment type="cofactor">
    <cofactor evidence="1">
        <name>Cu(2+)</name>
        <dbReference type="ChEBI" id="CHEBI:29036"/>
    </cofactor>
</comment>
<evidence type="ECO:0000313" key="18">
    <source>
        <dbReference type="Proteomes" id="UP000800200"/>
    </source>
</evidence>
<evidence type="ECO:0000256" key="5">
    <source>
        <dbReference type="ARBA" id="ARBA00022729"/>
    </source>
</evidence>
<evidence type="ECO:0000256" key="8">
    <source>
        <dbReference type="ARBA" id="ARBA00023008"/>
    </source>
</evidence>
<name>A0A6A6ER10_9PEZI</name>
<dbReference type="GO" id="GO:0004497">
    <property type="term" value="F:monooxygenase activity"/>
    <property type="evidence" value="ECO:0007669"/>
    <property type="project" value="UniProtKB-KW"/>
</dbReference>
<evidence type="ECO:0000256" key="1">
    <source>
        <dbReference type="ARBA" id="ARBA00001973"/>
    </source>
</evidence>
<keyword evidence="8" id="KW-0186">Copper</keyword>
<proteinExistence type="inferred from homology"/>
<keyword evidence="11" id="KW-0119">Carbohydrate metabolism</keyword>